<comment type="subcellular location">
    <subcellularLocation>
        <location evidence="2">Golgi apparatus membrane</location>
        <topology evidence="2">Single-pass type II membrane protein</topology>
    </subcellularLocation>
</comment>
<evidence type="ECO:0000313" key="21">
    <source>
        <dbReference type="EnsemblMetazoa" id="SMAR010849-PA"/>
    </source>
</evidence>
<dbReference type="OMA" id="FEWADWE"/>
<evidence type="ECO:0000256" key="2">
    <source>
        <dbReference type="ARBA" id="ARBA00004323"/>
    </source>
</evidence>
<evidence type="ECO:0000256" key="11">
    <source>
        <dbReference type="ARBA" id="ARBA00023034"/>
    </source>
</evidence>
<keyword evidence="5" id="KW-0812">Transmembrane</keyword>
<organism evidence="21 22">
    <name type="scientific">Strigamia maritima</name>
    <name type="common">European centipede</name>
    <name type="synonym">Geophilus maritimus</name>
    <dbReference type="NCBI Taxonomy" id="126957"/>
    <lineage>
        <taxon>Eukaryota</taxon>
        <taxon>Metazoa</taxon>
        <taxon>Ecdysozoa</taxon>
        <taxon>Arthropoda</taxon>
        <taxon>Myriapoda</taxon>
        <taxon>Chilopoda</taxon>
        <taxon>Pleurostigmophora</taxon>
        <taxon>Geophilomorpha</taxon>
        <taxon>Linotaeniidae</taxon>
        <taxon>Strigamia</taxon>
    </lineage>
</organism>
<keyword evidence="8 18" id="KW-0106">Calcium</keyword>
<evidence type="ECO:0000256" key="3">
    <source>
        <dbReference type="ARBA" id="ARBA00004922"/>
    </source>
</evidence>
<evidence type="ECO:0000256" key="19">
    <source>
        <dbReference type="PIRSR" id="PIRSR601382-3"/>
    </source>
</evidence>
<comment type="catalytic activity">
    <reaction evidence="16">
        <text>N(4)-(alpha-D-Man-(1-&gt;2)-alpha-D-Man-(1-&gt;2)-alpha-D-Man-(1-&gt;3)-[alpha-D-Man-(1-&gt;3)-[alpha-D-Man-(1-&gt;2)-alpha-D-Man-(1-&gt;6)]-alpha-D-Man-(1-&gt;6)]-beta-D-Man-(1-&gt;4)-beta-D-GlcNAc-(1-&gt;4)-beta-D-GlcNAc)-L-asparaginyl-[protein] (N-glucan mannose isomer 8A1,2,3B1,3) + 3 H2O = N(4)-(alpha-D-Man-(1-&gt;3)-[alpha-D-Man-(1-&gt;3)-[alpha-D-Man-(1-&gt;6)]-alpha-D-Man-(1-&gt;6)]-beta-D-Man-(1-&gt;4)-beta-D-GlcNAc-(1-&gt;4)-beta-D-GlcNAc)-L-asparaginyl-[protein] (N-glucan mannose isomer 5A1,2) + 3 beta-D-mannose</text>
        <dbReference type="Rhea" id="RHEA:56028"/>
        <dbReference type="Rhea" id="RHEA-COMP:14358"/>
        <dbReference type="Rhea" id="RHEA-COMP:14367"/>
        <dbReference type="ChEBI" id="CHEBI:15377"/>
        <dbReference type="ChEBI" id="CHEBI:28563"/>
        <dbReference type="ChEBI" id="CHEBI:59087"/>
        <dbReference type="ChEBI" id="CHEBI:60628"/>
        <dbReference type="EC" id="3.2.1.113"/>
    </reaction>
</comment>
<keyword evidence="11" id="KW-0333">Golgi apparatus</keyword>
<evidence type="ECO:0000256" key="17">
    <source>
        <dbReference type="ARBA" id="ARBA00048605"/>
    </source>
</evidence>
<keyword evidence="6 18" id="KW-0479">Metal-binding</keyword>
<evidence type="ECO:0000256" key="5">
    <source>
        <dbReference type="ARBA" id="ARBA00022692"/>
    </source>
</evidence>
<dbReference type="GO" id="GO:0006491">
    <property type="term" value="P:N-glycan processing"/>
    <property type="evidence" value="ECO:0007669"/>
    <property type="project" value="UniProtKB-ARBA"/>
</dbReference>
<evidence type="ECO:0000313" key="22">
    <source>
        <dbReference type="Proteomes" id="UP000014500"/>
    </source>
</evidence>
<dbReference type="SUPFAM" id="SSF48225">
    <property type="entry name" value="Seven-hairpin glycosidases"/>
    <property type="match status" value="1"/>
</dbReference>
<feature type="binding site" evidence="18">
    <location>
        <position position="334"/>
    </location>
    <ligand>
        <name>Ca(2+)</name>
        <dbReference type="ChEBI" id="CHEBI:29108"/>
    </ligand>
</feature>
<dbReference type="PhylomeDB" id="T1JAS7"/>
<evidence type="ECO:0000256" key="18">
    <source>
        <dbReference type="PIRSR" id="PIRSR601382-2"/>
    </source>
</evidence>
<evidence type="ECO:0000256" key="4">
    <source>
        <dbReference type="ARBA" id="ARBA00007658"/>
    </source>
</evidence>
<evidence type="ECO:0000256" key="12">
    <source>
        <dbReference type="ARBA" id="ARBA00023136"/>
    </source>
</evidence>
<accession>T1JAS7</accession>
<evidence type="ECO:0000256" key="6">
    <source>
        <dbReference type="ARBA" id="ARBA00022723"/>
    </source>
</evidence>
<name>T1JAS7_STRMM</name>
<dbReference type="eggNOG" id="KOG2204">
    <property type="taxonomic scope" value="Eukaryota"/>
</dbReference>
<dbReference type="PRINTS" id="PR00747">
    <property type="entry name" value="GLYHDRLASE47"/>
</dbReference>
<evidence type="ECO:0000256" key="8">
    <source>
        <dbReference type="ARBA" id="ARBA00022837"/>
    </source>
</evidence>
<evidence type="ECO:0000256" key="20">
    <source>
        <dbReference type="RuleBase" id="RU361193"/>
    </source>
</evidence>
<evidence type="ECO:0000256" key="9">
    <source>
        <dbReference type="ARBA" id="ARBA00022968"/>
    </source>
</evidence>
<evidence type="ECO:0000256" key="16">
    <source>
        <dbReference type="ARBA" id="ARBA00047669"/>
    </source>
</evidence>
<keyword evidence="13 19" id="KW-1015">Disulfide bond</keyword>
<keyword evidence="15 20" id="KW-0326">Glycosidase</keyword>
<keyword evidence="7 20" id="KW-0378">Hydrolase</keyword>
<dbReference type="EC" id="3.2.1.-" evidence="20"/>
<dbReference type="PANTHER" id="PTHR11742">
    <property type="entry name" value="MANNOSYL-OLIGOSACCHARIDE ALPHA-1,2-MANNOSIDASE-RELATED"/>
    <property type="match status" value="1"/>
</dbReference>
<dbReference type="EnsemblMetazoa" id="SMAR010849-RA">
    <property type="protein sequence ID" value="SMAR010849-PA"/>
    <property type="gene ID" value="SMAR010849"/>
</dbReference>
<evidence type="ECO:0000256" key="14">
    <source>
        <dbReference type="ARBA" id="ARBA00023180"/>
    </source>
</evidence>
<evidence type="ECO:0000256" key="10">
    <source>
        <dbReference type="ARBA" id="ARBA00022989"/>
    </source>
</evidence>
<dbReference type="Proteomes" id="UP000014500">
    <property type="component" value="Unassembled WGS sequence"/>
</dbReference>
<reference evidence="21" key="2">
    <citation type="submission" date="2015-02" db="UniProtKB">
        <authorList>
            <consortium name="EnsemblMetazoa"/>
        </authorList>
    </citation>
    <scope>IDENTIFICATION</scope>
</reference>
<dbReference type="InterPro" id="IPR001382">
    <property type="entry name" value="Glyco_hydro_47"/>
</dbReference>
<sequence>MFKEKATHIAEKLLPAFNSPTGIPYALVNLKTGAAKNYGWASGSSSILAEFGTMHLEFVYLSDVTGNPIFYEKVKKIREVLNNLEKPYGLYPNYLNPKSGRWGQHHMSLGALGDSFYEYLLKAWIQSNKEDVQARQMYDAAVEAAEKKLLQTSKNGLRYFADMKYDRLEHKMDHLGCFIGGLLALGAKTLQNDKSEELLQLAHDVTRTCYESYARSETKLGPEAFRFTDGLEAKALKQNEKYYILRPELFESYFIMWRLTHDQRYRDWGWEAVQAIEKHCRVDGGYSGIKNVYQLDSVKDDVQQSFFLAETLKYLYLLFSDDDLLPLDQWVFNTEAHPLPIKTVNAAYNLTRLKIS</sequence>
<feature type="disulfide bond" evidence="19">
    <location>
        <begin position="177"/>
        <end position="209"/>
    </location>
</feature>
<comment type="catalytic activity">
    <reaction evidence="17">
        <text>N(4)-(alpha-D-Man-(1-&gt;2)-alpha-D-Man-(1-&gt;2)-alpha-D-Man-(1-&gt;3)-[alpha-D-Man-(1-&gt;2)-alpha-D-Man-(1-&gt;3)-[alpha-D-Man-(1-&gt;2)-alpha-D-Man-(1-&gt;6)]-alpha-D-Man-(1-&gt;6)]-beta-D-Man-(1-&gt;4)-beta-D-GlcNAc-(1-&gt;4)-beta-D-GlcNAc)-L-asparaginyl-[protein] (N-glucan mannose isomer 9A1,2,3B1,2,3) + 4 H2O = N(4)-(alpha-D-Man-(1-&gt;3)-[alpha-D-Man-(1-&gt;3)-[alpha-D-Man-(1-&gt;6)]-alpha-D-Man-(1-&gt;6)]-beta-D-Man-(1-&gt;4)-beta-D-GlcNAc-(1-&gt;4)-beta-D-GlcNAc)-L-asparaginyl-[protein] (N-glucan mannose isomer 5A1,2) + 4 beta-D-mannose</text>
        <dbReference type="Rhea" id="RHEA:56008"/>
        <dbReference type="Rhea" id="RHEA-COMP:14356"/>
        <dbReference type="Rhea" id="RHEA-COMP:14367"/>
        <dbReference type="ChEBI" id="CHEBI:15377"/>
        <dbReference type="ChEBI" id="CHEBI:28563"/>
        <dbReference type="ChEBI" id="CHEBI:59087"/>
        <dbReference type="ChEBI" id="CHEBI:139493"/>
        <dbReference type="EC" id="3.2.1.113"/>
    </reaction>
</comment>
<dbReference type="AlphaFoldDB" id="T1JAS7"/>
<comment type="cofactor">
    <cofactor evidence="1 18">
        <name>Ca(2+)</name>
        <dbReference type="ChEBI" id="CHEBI:29108"/>
    </cofactor>
</comment>
<dbReference type="FunFam" id="1.50.10.10:FF:000017">
    <property type="entry name" value="alpha-1,2-Mannosidase"/>
    <property type="match status" value="1"/>
</dbReference>
<keyword evidence="14" id="KW-0325">Glycoprotein</keyword>
<dbReference type="InterPro" id="IPR036026">
    <property type="entry name" value="Seven-hairpin_glycosidases"/>
</dbReference>
<evidence type="ECO:0000256" key="15">
    <source>
        <dbReference type="ARBA" id="ARBA00023295"/>
    </source>
</evidence>
<reference evidence="22" key="1">
    <citation type="submission" date="2011-05" db="EMBL/GenBank/DDBJ databases">
        <authorList>
            <person name="Richards S.R."/>
            <person name="Qu J."/>
            <person name="Jiang H."/>
            <person name="Jhangiani S.N."/>
            <person name="Agravi P."/>
            <person name="Goodspeed R."/>
            <person name="Gross S."/>
            <person name="Mandapat C."/>
            <person name="Jackson L."/>
            <person name="Mathew T."/>
            <person name="Pu L."/>
            <person name="Thornton R."/>
            <person name="Saada N."/>
            <person name="Wilczek-Boney K.B."/>
            <person name="Lee S."/>
            <person name="Kovar C."/>
            <person name="Wu Y."/>
            <person name="Scherer S.E."/>
            <person name="Worley K.C."/>
            <person name="Muzny D.M."/>
            <person name="Gibbs R."/>
        </authorList>
    </citation>
    <scope>NUCLEOTIDE SEQUENCE</scope>
    <source>
        <strain evidence="22">Brora</strain>
    </source>
</reference>
<keyword evidence="22" id="KW-1185">Reference proteome</keyword>
<dbReference type="GO" id="GO:0004571">
    <property type="term" value="F:mannosyl-oligosaccharide 1,2-alpha-mannosidase activity"/>
    <property type="evidence" value="ECO:0007669"/>
    <property type="project" value="UniProtKB-EC"/>
</dbReference>
<keyword evidence="12" id="KW-0472">Membrane</keyword>
<dbReference type="GO" id="GO:0005509">
    <property type="term" value="F:calcium ion binding"/>
    <property type="evidence" value="ECO:0007669"/>
    <property type="project" value="InterPro"/>
</dbReference>
<keyword evidence="9" id="KW-0735">Signal-anchor</keyword>
<evidence type="ECO:0000256" key="13">
    <source>
        <dbReference type="ARBA" id="ARBA00023157"/>
    </source>
</evidence>
<dbReference type="PANTHER" id="PTHR11742:SF6">
    <property type="entry name" value="MANNOSYL-OLIGOSACCHARIDE ALPHA-1,2-MANNOSIDASE IA-RELATED"/>
    <property type="match status" value="1"/>
</dbReference>
<protein>
    <recommendedName>
        <fullName evidence="20">alpha-1,2-Mannosidase</fullName>
        <ecNumber evidence="20">3.2.1.-</ecNumber>
    </recommendedName>
</protein>
<dbReference type="InterPro" id="IPR012341">
    <property type="entry name" value="6hp_glycosidase-like_sf"/>
</dbReference>
<comment type="similarity">
    <text evidence="4 20">Belongs to the glycosyl hydrolase 47 family.</text>
</comment>
<dbReference type="HOGENOM" id="CLU_003818_6_0_1"/>
<proteinExistence type="inferred from homology"/>
<dbReference type="STRING" id="126957.T1JAS7"/>
<comment type="pathway">
    <text evidence="3">Protein modification; protein glycosylation.</text>
</comment>
<dbReference type="GO" id="GO:0005975">
    <property type="term" value="P:carbohydrate metabolic process"/>
    <property type="evidence" value="ECO:0007669"/>
    <property type="project" value="InterPro"/>
</dbReference>
<evidence type="ECO:0000256" key="7">
    <source>
        <dbReference type="ARBA" id="ARBA00022801"/>
    </source>
</evidence>
<dbReference type="InterPro" id="IPR050749">
    <property type="entry name" value="Glycosyl_Hydrolase_47"/>
</dbReference>
<evidence type="ECO:0000256" key="1">
    <source>
        <dbReference type="ARBA" id="ARBA00001913"/>
    </source>
</evidence>
<dbReference type="Pfam" id="PF01532">
    <property type="entry name" value="Glyco_hydro_47"/>
    <property type="match status" value="1"/>
</dbReference>
<dbReference type="GO" id="GO:0005783">
    <property type="term" value="C:endoplasmic reticulum"/>
    <property type="evidence" value="ECO:0007669"/>
    <property type="project" value="TreeGrafter"/>
</dbReference>
<dbReference type="GO" id="GO:0000139">
    <property type="term" value="C:Golgi membrane"/>
    <property type="evidence" value="ECO:0007669"/>
    <property type="project" value="UniProtKB-SubCell"/>
</dbReference>
<dbReference type="EMBL" id="JH432004">
    <property type="status" value="NOT_ANNOTATED_CDS"/>
    <property type="molecule type" value="Genomic_DNA"/>
</dbReference>
<dbReference type="Gene3D" id="1.50.10.10">
    <property type="match status" value="1"/>
</dbReference>
<keyword evidence="10" id="KW-1133">Transmembrane helix</keyword>